<name>A0AAV0AV29_PHAPC</name>
<dbReference type="EMBL" id="CALTRL010001941">
    <property type="protein sequence ID" value="CAH7674200.1"/>
    <property type="molecule type" value="Genomic_DNA"/>
</dbReference>
<accession>A0AAV0AV29</accession>
<evidence type="ECO:0000313" key="2">
    <source>
        <dbReference type="EMBL" id="CAH7673753.1"/>
    </source>
</evidence>
<proteinExistence type="predicted"/>
<organism evidence="2 4">
    <name type="scientific">Phakopsora pachyrhizi</name>
    <name type="common">Asian soybean rust disease fungus</name>
    <dbReference type="NCBI Taxonomy" id="170000"/>
    <lineage>
        <taxon>Eukaryota</taxon>
        <taxon>Fungi</taxon>
        <taxon>Dikarya</taxon>
        <taxon>Basidiomycota</taxon>
        <taxon>Pucciniomycotina</taxon>
        <taxon>Pucciniomycetes</taxon>
        <taxon>Pucciniales</taxon>
        <taxon>Phakopsoraceae</taxon>
        <taxon>Phakopsora</taxon>
    </lineage>
</organism>
<dbReference type="AlphaFoldDB" id="A0AAV0AV29"/>
<evidence type="ECO:0000256" key="1">
    <source>
        <dbReference type="SAM" id="SignalP"/>
    </source>
</evidence>
<sequence length="491" mass="54252">MFLKLLITLFLGFQSFKVGISTQTKDPNDPNNNIFSHSENAASAQLRNDAHRVIESFSDAMLKFHSFNSSDESTEESARLFQEIVKGAMSYHLDQGLSNMTNSTEAKLDSMGRTINYTLNSINDVTDKLLSSTNGALKFADLRRCLLRLVDQGGLLDGQTCVVNGMSISGVSEILKSVLADYGGGIIPENVLLLTSHTFKKKVGYLIKGGDSLSETIDNALTSVKHSIAGELVQALDDAFQCFKKAIFLKTSHINLLEETRKCNRDAANKSSVFRDLKTLYLSIVNQFVGYAIPNVLDSVHRISDKYLAGNRTALPEEHFFRKIISRSVRSIVASNSGNQATMAYKIADCLDFVVGTSDPEAAASKAAAKGCLQRPDGPRVSIKEIVYGYIQQIYSVLPVEISAKIEYKKILSLNRNSTDYQEKVENIHKEFLKTDVGPEYVTCYERFLDCLFDTRSGGVLVRPKDSKVTCFLGKACQKTPDGKQNPISHL</sequence>
<evidence type="ECO:0000313" key="3">
    <source>
        <dbReference type="EMBL" id="CAH7674200.1"/>
    </source>
</evidence>
<reference evidence="2" key="1">
    <citation type="submission" date="2022-06" db="EMBL/GenBank/DDBJ databases">
        <authorList>
            <consortium name="SYNGENTA / RWTH Aachen University"/>
        </authorList>
    </citation>
    <scope>NUCLEOTIDE SEQUENCE</scope>
</reference>
<gene>
    <name evidence="2" type="ORF">PPACK8108_LOCUS8640</name>
    <name evidence="3" type="ORF">PPACK8108_LOCUS9111</name>
</gene>
<keyword evidence="4" id="KW-1185">Reference proteome</keyword>
<feature type="chain" id="PRO_5044713203" evidence="1">
    <location>
        <begin position="22"/>
        <end position="491"/>
    </location>
</feature>
<comment type="caution">
    <text evidence="2">The sequence shown here is derived from an EMBL/GenBank/DDBJ whole genome shotgun (WGS) entry which is preliminary data.</text>
</comment>
<feature type="signal peptide" evidence="1">
    <location>
        <begin position="1"/>
        <end position="21"/>
    </location>
</feature>
<evidence type="ECO:0000313" key="4">
    <source>
        <dbReference type="Proteomes" id="UP001153365"/>
    </source>
</evidence>
<dbReference type="EMBL" id="CALTRL010001793">
    <property type="protein sequence ID" value="CAH7673753.1"/>
    <property type="molecule type" value="Genomic_DNA"/>
</dbReference>
<protein>
    <submittedName>
        <fullName evidence="2">Secreted protein</fullName>
    </submittedName>
</protein>
<dbReference type="Proteomes" id="UP001153365">
    <property type="component" value="Unassembled WGS sequence"/>
</dbReference>
<keyword evidence="1" id="KW-0732">Signal</keyword>